<dbReference type="Proteomes" id="UP000004848">
    <property type="component" value="Unassembled WGS sequence"/>
</dbReference>
<protein>
    <submittedName>
        <fullName evidence="1">Uncharacterized protein</fullName>
    </submittedName>
</protein>
<evidence type="ECO:0000313" key="2">
    <source>
        <dbReference type="Proteomes" id="UP000004848"/>
    </source>
</evidence>
<comment type="caution">
    <text evidence="1">The sequence shown here is derived from an EMBL/GenBank/DDBJ whole genome shotgun (WGS) entry which is preliminary data.</text>
</comment>
<dbReference type="AlphaFoldDB" id="A0NTV2"/>
<organism evidence="1 2">
    <name type="scientific">Roseibium aggregatum (strain ATCC 25650 / DSM 13394 / JCM 20685 / NBRC 16684 / NCIMB 2208 / IAM 12614 / B1)</name>
    <name type="common">Stappia aggregata</name>
    <dbReference type="NCBI Taxonomy" id="384765"/>
    <lineage>
        <taxon>Bacteria</taxon>
        <taxon>Pseudomonadati</taxon>
        <taxon>Pseudomonadota</taxon>
        <taxon>Alphaproteobacteria</taxon>
        <taxon>Hyphomicrobiales</taxon>
        <taxon>Stappiaceae</taxon>
        <taxon>Roseibium</taxon>
    </lineage>
</organism>
<evidence type="ECO:0000313" key="1">
    <source>
        <dbReference type="EMBL" id="EAV43861.1"/>
    </source>
</evidence>
<proteinExistence type="predicted"/>
<name>A0NTV2_ROSAI</name>
<dbReference type="EMBL" id="AAUW01000008">
    <property type="protein sequence ID" value="EAV43861.1"/>
    <property type="molecule type" value="Genomic_DNA"/>
</dbReference>
<gene>
    <name evidence="1" type="ORF">SIAM614_12073</name>
</gene>
<accession>A0NTV2</accession>
<reference evidence="1 2" key="1">
    <citation type="submission" date="2006-05" db="EMBL/GenBank/DDBJ databases">
        <authorList>
            <person name="King G."/>
            <person name="Ferriera S."/>
            <person name="Johnson J."/>
            <person name="Kravitz S."/>
            <person name="Beeson K."/>
            <person name="Sutton G."/>
            <person name="Rogers Y.-H."/>
            <person name="Friedman R."/>
            <person name="Frazier M."/>
            <person name="Venter J.C."/>
        </authorList>
    </citation>
    <scope>NUCLEOTIDE SEQUENCE [LARGE SCALE GENOMIC DNA]</scope>
    <source>
        <strain evidence="2">ATCC 25650 / DSM 13394 / JCM 20685 / NBRC 16684 / NCIMB 2208 / IAM 12614 / B1</strain>
    </source>
</reference>
<sequence length="28" mass="3078">MTFLVADSDFTAASKMKHLLHSAKNSLL</sequence>